<name>A0A7W2M017_9PSED</name>
<reference evidence="1 2" key="1">
    <citation type="submission" date="2020-07" db="EMBL/GenBank/DDBJ databases">
        <title>Diversity of carbapenemase encoding genes among Pseudomonas putida group clinical isolates in a tertiary Brazilian hospital.</title>
        <authorList>
            <person name="Alberto-Lei F."/>
            <person name="Nodari C.S."/>
            <person name="Streling A.P."/>
            <person name="Paulino J.T."/>
            <person name="Bessa-Neto F.O."/>
            <person name="Cayo R."/>
            <person name="Gales A.C."/>
        </authorList>
    </citation>
    <scope>NUCLEOTIDE SEQUENCE [LARGE SCALE GENOMIC DNA]</scope>
    <source>
        <strain evidence="1 2">11213</strain>
    </source>
</reference>
<protein>
    <submittedName>
        <fullName evidence="1">Uncharacterized protein</fullName>
    </submittedName>
</protein>
<sequence length="84" mass="9505">MAHEHELYADSAQAREVDRQMRLFGDTSWADHLTSEQARANNEAWNTMISERDERQRAVSRRVLSAALDKMEAICGSGAARRTA</sequence>
<gene>
    <name evidence="1" type="ORF">H4C15_22305</name>
</gene>
<proteinExistence type="predicted"/>
<dbReference type="AlphaFoldDB" id="A0A7W2M017"/>
<evidence type="ECO:0000313" key="1">
    <source>
        <dbReference type="EMBL" id="MBA6150204.1"/>
    </source>
</evidence>
<accession>A0A7W2M017</accession>
<evidence type="ECO:0000313" key="2">
    <source>
        <dbReference type="Proteomes" id="UP000577346"/>
    </source>
</evidence>
<dbReference type="RefSeq" id="WP_182337198.1">
    <property type="nucleotide sequence ID" value="NZ_JACGDA010000060.1"/>
</dbReference>
<organism evidence="1 2">
    <name type="scientific">Pseudomonas juntendi</name>
    <dbReference type="NCBI Taxonomy" id="2666183"/>
    <lineage>
        <taxon>Bacteria</taxon>
        <taxon>Pseudomonadati</taxon>
        <taxon>Pseudomonadota</taxon>
        <taxon>Gammaproteobacteria</taxon>
        <taxon>Pseudomonadales</taxon>
        <taxon>Pseudomonadaceae</taxon>
        <taxon>Pseudomonas</taxon>
    </lineage>
</organism>
<dbReference type="EMBL" id="JACGDA010000060">
    <property type="protein sequence ID" value="MBA6150204.1"/>
    <property type="molecule type" value="Genomic_DNA"/>
</dbReference>
<comment type="caution">
    <text evidence="1">The sequence shown here is derived from an EMBL/GenBank/DDBJ whole genome shotgun (WGS) entry which is preliminary data.</text>
</comment>
<dbReference type="Proteomes" id="UP000577346">
    <property type="component" value="Unassembled WGS sequence"/>
</dbReference>